<keyword evidence="4" id="KW-1185">Reference proteome</keyword>
<dbReference type="InterPro" id="IPR012859">
    <property type="entry name" value="Pilin_N_archaeal"/>
</dbReference>
<accession>A0A8G1A3P5</accession>
<feature type="domain" description="Archaeal Type IV pilin N-terminal" evidence="2">
    <location>
        <begin position="8"/>
        <end position="81"/>
    </location>
</feature>
<evidence type="ECO:0000313" key="4">
    <source>
        <dbReference type="Proteomes" id="UP000826709"/>
    </source>
</evidence>
<keyword evidence="1" id="KW-1133">Transmembrane helix</keyword>
<organism evidence="3 4">
    <name type="scientific">Methanofollis formosanus</name>
    <dbReference type="NCBI Taxonomy" id="299308"/>
    <lineage>
        <taxon>Archaea</taxon>
        <taxon>Methanobacteriati</taxon>
        <taxon>Methanobacteriota</taxon>
        <taxon>Stenosarchaea group</taxon>
        <taxon>Methanomicrobia</taxon>
        <taxon>Methanomicrobiales</taxon>
        <taxon>Methanomicrobiaceae</taxon>
        <taxon>Methanofollis</taxon>
    </lineage>
</organism>
<dbReference type="AlphaFoldDB" id="A0A8G1A3P5"/>
<dbReference type="EMBL" id="CP037968">
    <property type="protein sequence ID" value="QYZ80168.1"/>
    <property type="molecule type" value="Genomic_DNA"/>
</dbReference>
<evidence type="ECO:0000259" key="2">
    <source>
        <dbReference type="Pfam" id="PF07790"/>
    </source>
</evidence>
<keyword evidence="1" id="KW-0472">Membrane</keyword>
<dbReference type="Pfam" id="PF07790">
    <property type="entry name" value="Pilin_N"/>
    <property type="match status" value="1"/>
</dbReference>
<reference evidence="3" key="1">
    <citation type="journal article" date="2005" name="Int. J. Syst. Evol. Microbiol.">
        <title>Methanofollis formosanus sp. nov., isolated from a fish pond.</title>
        <authorList>
            <person name="Wu S.Y."/>
            <person name="Chen S.C."/>
            <person name="Lai M.C."/>
        </authorList>
    </citation>
    <scope>NUCLEOTIDE SEQUENCE</scope>
    <source>
        <strain evidence="3">ML15</strain>
    </source>
</reference>
<sequence>MMMAKDESAVSPVVGVMLMLVVTVIIAAVVSAFAGGMAETQSKTPQVTLNAKYAQSEGLTLYHEGGDTLGIGEFKLLLHPSSNYGSIEEQTYVDEIDPFLIENGQGEMWYRDSGGRQISRFGPGDIAYISVENCSTEKLTPDLGYKPSPRAPYINYGINNSKYIGSSFFLEMVTLDGKMIAKVEVPVRA</sequence>
<dbReference type="KEGG" id="mfk:E2N92_12380"/>
<dbReference type="Proteomes" id="UP000826709">
    <property type="component" value="Chromosome"/>
</dbReference>
<gene>
    <name evidence="3" type="ORF">E2N92_12380</name>
</gene>
<dbReference type="NCBIfam" id="TIGR02537">
    <property type="entry name" value="arch_flag_Nterm"/>
    <property type="match status" value="1"/>
</dbReference>
<evidence type="ECO:0000313" key="3">
    <source>
        <dbReference type="EMBL" id="QYZ80168.1"/>
    </source>
</evidence>
<keyword evidence="1" id="KW-0812">Transmembrane</keyword>
<feature type="transmembrane region" description="Helical" evidence="1">
    <location>
        <begin position="12"/>
        <end position="34"/>
    </location>
</feature>
<protein>
    <submittedName>
        <fullName evidence="3">Type IV pilin</fullName>
    </submittedName>
</protein>
<evidence type="ECO:0000256" key="1">
    <source>
        <dbReference type="SAM" id="Phobius"/>
    </source>
</evidence>
<reference evidence="3" key="2">
    <citation type="submission" date="2019-03" db="EMBL/GenBank/DDBJ databases">
        <authorList>
            <person name="Chen S.-C."/>
            <person name="Wu S.-Y."/>
            <person name="Lai M.-C."/>
        </authorList>
    </citation>
    <scope>NUCLEOTIDE SEQUENCE</scope>
    <source>
        <strain evidence="3">ML15</strain>
    </source>
</reference>
<name>A0A8G1A3P5_9EURY</name>
<proteinExistence type="predicted"/>
<dbReference type="InterPro" id="IPR013373">
    <property type="entry name" value="Flagellin/pilin_N_arc"/>
</dbReference>